<keyword evidence="3" id="KW-0436">Ligase</keyword>
<dbReference type="GO" id="GO:0005525">
    <property type="term" value="F:GTP binding"/>
    <property type="evidence" value="ECO:0007669"/>
    <property type="project" value="UniProtKB-KW"/>
</dbReference>
<organism evidence="10 11">
    <name type="scientific">Thauera terpenica 58Eu</name>
    <dbReference type="NCBI Taxonomy" id="1348657"/>
    <lineage>
        <taxon>Bacteria</taxon>
        <taxon>Pseudomonadati</taxon>
        <taxon>Pseudomonadota</taxon>
        <taxon>Betaproteobacteria</taxon>
        <taxon>Rhodocyclales</taxon>
        <taxon>Zoogloeaceae</taxon>
        <taxon>Thauera</taxon>
    </lineage>
</organism>
<keyword evidence="11" id="KW-1185">Reference proteome</keyword>
<evidence type="ECO:0000313" key="10">
    <source>
        <dbReference type="EMBL" id="EPZ14676.1"/>
    </source>
</evidence>
<evidence type="ECO:0000313" key="11">
    <source>
        <dbReference type="Proteomes" id="UP000015455"/>
    </source>
</evidence>
<name>S9ZJC5_9RHOO</name>
<proteinExistence type="predicted"/>
<dbReference type="GO" id="GO:0042245">
    <property type="term" value="P:RNA repair"/>
    <property type="evidence" value="ECO:0007669"/>
    <property type="project" value="UniProtKB-KW"/>
</dbReference>
<dbReference type="AlphaFoldDB" id="S9ZJC5"/>
<comment type="catalytic activity">
    <reaction evidence="9">
        <text>a 3'-end 3'-phospho-ribonucleotide-RNA + a 5'-end dephospho-ribonucleoside-RNA + GTP = a ribonucleotidyl-ribonucleotide-RNA + GMP + diphosphate</text>
        <dbReference type="Rhea" id="RHEA:68076"/>
        <dbReference type="Rhea" id="RHEA-COMP:10463"/>
        <dbReference type="Rhea" id="RHEA-COMP:13936"/>
        <dbReference type="Rhea" id="RHEA-COMP:17355"/>
        <dbReference type="ChEBI" id="CHEBI:33019"/>
        <dbReference type="ChEBI" id="CHEBI:37565"/>
        <dbReference type="ChEBI" id="CHEBI:58115"/>
        <dbReference type="ChEBI" id="CHEBI:83062"/>
        <dbReference type="ChEBI" id="CHEBI:138284"/>
        <dbReference type="ChEBI" id="CHEBI:173118"/>
        <dbReference type="EC" id="6.5.1.8"/>
    </reaction>
</comment>
<accession>S9ZJC5</accession>
<dbReference type="eggNOG" id="COG1690">
    <property type="taxonomic scope" value="Bacteria"/>
</dbReference>
<dbReference type="Proteomes" id="UP000015455">
    <property type="component" value="Unassembled WGS sequence"/>
</dbReference>
<evidence type="ECO:0000256" key="8">
    <source>
        <dbReference type="ARBA" id="ARBA00023211"/>
    </source>
</evidence>
<dbReference type="PATRIC" id="fig|1348657.5.peg.2865"/>
<keyword evidence="8" id="KW-0464">Manganese</keyword>
<dbReference type="GO" id="GO:0170057">
    <property type="term" value="F:RNA ligase (GTP) activity"/>
    <property type="evidence" value="ECO:0007669"/>
    <property type="project" value="UniProtKB-EC"/>
</dbReference>
<dbReference type="InterPro" id="IPR001233">
    <property type="entry name" value="RtcB"/>
</dbReference>
<evidence type="ECO:0000256" key="9">
    <source>
        <dbReference type="ARBA" id="ARBA00047746"/>
    </source>
</evidence>
<gene>
    <name evidence="10" type="ORF">M622_18000</name>
</gene>
<dbReference type="Gene3D" id="3.90.1860.10">
    <property type="entry name" value="tRNA-splicing ligase RtcB"/>
    <property type="match status" value="1"/>
</dbReference>
<dbReference type="SUPFAM" id="SSF103365">
    <property type="entry name" value="Hypothetical protein PH1602"/>
    <property type="match status" value="1"/>
</dbReference>
<dbReference type="GO" id="GO:0046872">
    <property type="term" value="F:metal ion binding"/>
    <property type="evidence" value="ECO:0007669"/>
    <property type="project" value="UniProtKB-KW"/>
</dbReference>
<evidence type="ECO:0000256" key="5">
    <source>
        <dbReference type="ARBA" id="ARBA00022741"/>
    </source>
</evidence>
<dbReference type="STRING" id="1348657.M622_18000"/>
<comment type="caution">
    <text evidence="10">The sequence shown here is derived from an EMBL/GenBank/DDBJ whole genome shotgun (WGS) entry which is preliminary data.</text>
</comment>
<evidence type="ECO:0000256" key="3">
    <source>
        <dbReference type="ARBA" id="ARBA00022598"/>
    </source>
</evidence>
<dbReference type="Pfam" id="PF01139">
    <property type="entry name" value="RtcB"/>
    <property type="match status" value="1"/>
</dbReference>
<keyword evidence="4" id="KW-0479">Metal-binding</keyword>
<protein>
    <recommendedName>
        <fullName evidence="2">3'-phosphate/5'-hydroxy nucleic acid ligase</fullName>
        <ecNumber evidence="2">6.5.1.8</ecNumber>
    </recommendedName>
</protein>
<keyword evidence="5" id="KW-0547">Nucleotide-binding</keyword>
<keyword evidence="7" id="KW-0342">GTP-binding</keyword>
<dbReference type="EMBL" id="ATJV01000072">
    <property type="protein sequence ID" value="EPZ14676.1"/>
    <property type="molecule type" value="Genomic_DNA"/>
</dbReference>
<dbReference type="EC" id="6.5.1.8" evidence="2"/>
<evidence type="ECO:0000256" key="6">
    <source>
        <dbReference type="ARBA" id="ARBA00022800"/>
    </source>
</evidence>
<dbReference type="GO" id="GO:0006396">
    <property type="term" value="P:RNA processing"/>
    <property type="evidence" value="ECO:0007669"/>
    <property type="project" value="InterPro"/>
</dbReference>
<keyword evidence="6" id="KW-0692">RNA repair</keyword>
<reference evidence="10 11" key="1">
    <citation type="submission" date="2013-06" db="EMBL/GenBank/DDBJ databases">
        <title>Draft genome sequence of Thauera terpenica.</title>
        <authorList>
            <person name="Liu B."/>
            <person name="Frostegard A.H."/>
            <person name="Shapleigh J.P."/>
        </authorList>
    </citation>
    <scope>NUCLEOTIDE SEQUENCE [LARGE SCALE GENOMIC DNA]</scope>
    <source>
        <strain evidence="10 11">58Eu</strain>
    </source>
</reference>
<dbReference type="eggNOG" id="COG2304">
    <property type="taxonomic scope" value="Bacteria"/>
</dbReference>
<dbReference type="InterPro" id="IPR036025">
    <property type="entry name" value="RtcB-like_sf"/>
</dbReference>
<sequence length="194" mass="20642">MSALPGSVFDGDAATVWARFEQVPDGTVRLVGTRTHAGPPESLGEASLTAADHDSALSRMAVAGQIETLIAVESAQGAHSRQALELAVAHQLVSPLTHFLLVETRAEANKAADMPDRDLAYFAEGSEHFADYVEAVRWAQECAMANRQGWHRRLCWARSGSQLPGAARSCLLAALVGVSSRNGKNRTLSLAGHS</sequence>
<comment type="cofactor">
    <cofactor evidence="1">
        <name>Mn(2+)</name>
        <dbReference type="ChEBI" id="CHEBI:29035"/>
    </cofactor>
</comment>
<evidence type="ECO:0000256" key="4">
    <source>
        <dbReference type="ARBA" id="ARBA00022723"/>
    </source>
</evidence>
<evidence type="ECO:0000256" key="7">
    <source>
        <dbReference type="ARBA" id="ARBA00023134"/>
    </source>
</evidence>
<evidence type="ECO:0000256" key="1">
    <source>
        <dbReference type="ARBA" id="ARBA00001936"/>
    </source>
</evidence>
<evidence type="ECO:0000256" key="2">
    <source>
        <dbReference type="ARBA" id="ARBA00012726"/>
    </source>
</evidence>